<organism evidence="9 10">
    <name type="scientific">Parachaetomium inaequale</name>
    <dbReference type="NCBI Taxonomy" id="2588326"/>
    <lineage>
        <taxon>Eukaryota</taxon>
        <taxon>Fungi</taxon>
        <taxon>Dikarya</taxon>
        <taxon>Ascomycota</taxon>
        <taxon>Pezizomycotina</taxon>
        <taxon>Sordariomycetes</taxon>
        <taxon>Sordariomycetidae</taxon>
        <taxon>Sordariales</taxon>
        <taxon>Chaetomiaceae</taxon>
        <taxon>Parachaetomium</taxon>
    </lineage>
</organism>
<feature type="transmembrane region" description="Helical" evidence="7">
    <location>
        <begin position="491"/>
        <end position="510"/>
    </location>
</feature>
<feature type="transmembrane region" description="Helical" evidence="7">
    <location>
        <begin position="84"/>
        <end position="104"/>
    </location>
</feature>
<dbReference type="PANTHER" id="PTHR11101">
    <property type="entry name" value="PHOSPHATE TRANSPORTER"/>
    <property type="match status" value="1"/>
</dbReference>
<dbReference type="GO" id="GO:0005315">
    <property type="term" value="F:phosphate transmembrane transporter activity"/>
    <property type="evidence" value="ECO:0007669"/>
    <property type="project" value="InterPro"/>
</dbReference>
<feature type="transmembrane region" description="Helical" evidence="7">
    <location>
        <begin position="217"/>
        <end position="241"/>
    </location>
</feature>
<comment type="subcellular location">
    <subcellularLocation>
        <location evidence="1 7">Membrane</location>
        <topology evidence="1 7">Multi-pass membrane protein</topology>
    </subcellularLocation>
</comment>
<evidence type="ECO:0000313" key="10">
    <source>
        <dbReference type="Proteomes" id="UP001303115"/>
    </source>
</evidence>
<evidence type="ECO:0000256" key="2">
    <source>
        <dbReference type="ARBA" id="ARBA00022448"/>
    </source>
</evidence>
<evidence type="ECO:0000313" key="9">
    <source>
        <dbReference type="EMBL" id="KAK4042208.1"/>
    </source>
</evidence>
<dbReference type="EMBL" id="MU854344">
    <property type="protein sequence ID" value="KAK4042208.1"/>
    <property type="molecule type" value="Genomic_DNA"/>
</dbReference>
<dbReference type="Proteomes" id="UP001303115">
    <property type="component" value="Unassembled WGS sequence"/>
</dbReference>
<dbReference type="Pfam" id="PF01384">
    <property type="entry name" value="PHO4"/>
    <property type="match status" value="1"/>
</dbReference>
<keyword evidence="5 7" id="KW-1133">Transmembrane helix</keyword>
<reference evidence="10" key="1">
    <citation type="journal article" date="2023" name="Mol. Phylogenet. Evol.">
        <title>Genome-scale phylogeny and comparative genomics of the fungal order Sordariales.</title>
        <authorList>
            <person name="Hensen N."/>
            <person name="Bonometti L."/>
            <person name="Westerberg I."/>
            <person name="Brannstrom I.O."/>
            <person name="Guillou S."/>
            <person name="Cros-Aarteil S."/>
            <person name="Calhoun S."/>
            <person name="Haridas S."/>
            <person name="Kuo A."/>
            <person name="Mondo S."/>
            <person name="Pangilinan J."/>
            <person name="Riley R."/>
            <person name="LaButti K."/>
            <person name="Andreopoulos B."/>
            <person name="Lipzen A."/>
            <person name="Chen C."/>
            <person name="Yan M."/>
            <person name="Daum C."/>
            <person name="Ng V."/>
            <person name="Clum A."/>
            <person name="Steindorff A."/>
            <person name="Ohm R.A."/>
            <person name="Martin F."/>
            <person name="Silar P."/>
            <person name="Natvig D.O."/>
            <person name="Lalanne C."/>
            <person name="Gautier V."/>
            <person name="Ament-Velasquez S.L."/>
            <person name="Kruys A."/>
            <person name="Hutchinson M.I."/>
            <person name="Powell A.J."/>
            <person name="Barry K."/>
            <person name="Miller A.N."/>
            <person name="Grigoriev I.V."/>
            <person name="Debuchy R."/>
            <person name="Gladieux P."/>
            <person name="Hiltunen Thoren M."/>
            <person name="Johannesson H."/>
        </authorList>
    </citation>
    <scope>NUCLEOTIDE SEQUENCE [LARGE SCALE GENOMIC DNA]</scope>
    <source>
        <strain evidence="10">CBS 284.82</strain>
    </source>
</reference>
<dbReference type="InterPro" id="IPR001204">
    <property type="entry name" value="Phos_transporter"/>
</dbReference>
<accession>A0AAN6PLQ0</accession>
<keyword evidence="2 7" id="KW-0813">Transport</keyword>
<feature type="region of interest" description="Disordered" evidence="8">
    <location>
        <begin position="291"/>
        <end position="330"/>
    </location>
</feature>
<keyword evidence="3 7" id="KW-0592">Phosphate transport</keyword>
<evidence type="ECO:0000256" key="3">
    <source>
        <dbReference type="ARBA" id="ARBA00022592"/>
    </source>
</evidence>
<dbReference type="GO" id="GO:0035435">
    <property type="term" value="P:phosphate ion transmembrane transport"/>
    <property type="evidence" value="ECO:0007669"/>
    <property type="project" value="TreeGrafter"/>
</dbReference>
<feature type="transmembrane region" description="Helical" evidence="7">
    <location>
        <begin position="181"/>
        <end position="205"/>
    </location>
</feature>
<dbReference type="GO" id="GO:0016020">
    <property type="term" value="C:membrane"/>
    <property type="evidence" value="ECO:0007669"/>
    <property type="project" value="UniProtKB-SubCell"/>
</dbReference>
<evidence type="ECO:0000256" key="5">
    <source>
        <dbReference type="ARBA" id="ARBA00022989"/>
    </source>
</evidence>
<comment type="similarity">
    <text evidence="7">Belongs to the inorganic phosphate transporter (PiT) (TC 2.A.20) family.</text>
</comment>
<feature type="transmembrane region" description="Helical" evidence="7">
    <location>
        <begin position="145"/>
        <end position="169"/>
    </location>
</feature>
<gene>
    <name evidence="9" type="ORF">C8A01DRAFT_44731</name>
</gene>
<protein>
    <recommendedName>
        <fullName evidence="7">Phosphate transporter</fullName>
    </recommendedName>
</protein>
<sequence>MVLDAYTYIFAIGTIFALLEAFNNGANDVANAWATSVSSRSVTYRQAMVLCTIFELTGALAVGARTASTIKNGIIPSNAFEGNAGVQLLAFACSSAGAAIWVQLCTMNNAHVSSTYSLVSSIAGVGVAAVGASKVQWGWSEGSGLGAIFAGLAMAPFISACFGAIIFMLIKVTVHLRKNPLPWAVFTSPFFFLIAGTICTLSVVYKGSPRLGLDKKPAWYIVSVTLGVGFGLCFLAALFFVPYTYAKVINKDQNLKPWMIIKGPLLFKRPPPPDAENLKAKVPDYAVIQAAGTDSESDVPEKKDTSTSEITPVAAGSSAGSDSEKAAAPSTEYTYEQYQQLLKDADERHHANLRTKRGPLGWAMRTLHKNRFGAGSIHETHNLIALVKRVPAQIVVALFYGMHYDIHVSQVGIQNSPEGRRMERIYSHAPKYSNEVEHLYSYVQVITACTASFAHGANDVGNAVGIWAGMYAAWSKGTPSQAKEDVEMWQLGVIAAVICIGFITYGYNIMKVMGNKLTYHSPSRGSSMEMGAAITILIFSQYKLPVSTSMCITGATVGVGLCNGTFKAVNWKRVGLLFFSWVMTIPIAGLIGGCLMALAVNTPKW</sequence>
<dbReference type="AlphaFoldDB" id="A0AAN6PLQ0"/>
<dbReference type="PANTHER" id="PTHR11101:SF57">
    <property type="entry name" value="PHOSPHATE TRANSPORTER"/>
    <property type="match status" value="1"/>
</dbReference>
<proteinExistence type="inferred from homology"/>
<evidence type="ECO:0000256" key="4">
    <source>
        <dbReference type="ARBA" id="ARBA00022692"/>
    </source>
</evidence>
<keyword evidence="10" id="KW-1185">Reference proteome</keyword>
<keyword evidence="4 7" id="KW-0812">Transmembrane</keyword>
<comment type="function">
    <text evidence="7">Sodium-phosphate symporter.</text>
</comment>
<evidence type="ECO:0000256" key="7">
    <source>
        <dbReference type="RuleBase" id="RU363058"/>
    </source>
</evidence>
<evidence type="ECO:0000256" key="6">
    <source>
        <dbReference type="ARBA" id="ARBA00023136"/>
    </source>
</evidence>
<evidence type="ECO:0000256" key="1">
    <source>
        <dbReference type="ARBA" id="ARBA00004141"/>
    </source>
</evidence>
<feature type="transmembrane region" description="Helical" evidence="7">
    <location>
        <begin position="116"/>
        <end position="139"/>
    </location>
</feature>
<feature type="transmembrane region" description="Helical" evidence="7">
    <location>
        <begin position="6"/>
        <end position="26"/>
    </location>
</feature>
<feature type="transmembrane region" description="Helical" evidence="7">
    <location>
        <begin position="574"/>
        <end position="600"/>
    </location>
</feature>
<feature type="transmembrane region" description="Helical" evidence="7">
    <location>
        <begin position="47"/>
        <end position="64"/>
    </location>
</feature>
<comment type="caution">
    <text evidence="9">The sequence shown here is derived from an EMBL/GenBank/DDBJ whole genome shotgun (WGS) entry which is preliminary data.</text>
</comment>
<evidence type="ECO:0000256" key="8">
    <source>
        <dbReference type="SAM" id="MobiDB-lite"/>
    </source>
</evidence>
<keyword evidence="6 7" id="KW-0472">Membrane</keyword>
<name>A0AAN6PLQ0_9PEZI</name>